<evidence type="ECO:0000313" key="3">
    <source>
        <dbReference type="Proteomes" id="UP000306753"/>
    </source>
</evidence>
<dbReference type="EMBL" id="QLAG01000008">
    <property type="protein sequence ID" value="TLX63997.1"/>
    <property type="molecule type" value="Genomic_DNA"/>
</dbReference>
<accession>A0A5R9QFN6</accession>
<keyword evidence="1" id="KW-0812">Transmembrane</keyword>
<organism evidence="2 3">
    <name type="scientific">Stutzerimonas nosocomialis</name>
    <dbReference type="NCBI Taxonomy" id="1056496"/>
    <lineage>
        <taxon>Bacteria</taxon>
        <taxon>Pseudomonadati</taxon>
        <taxon>Pseudomonadota</taxon>
        <taxon>Gammaproteobacteria</taxon>
        <taxon>Pseudomonadales</taxon>
        <taxon>Pseudomonadaceae</taxon>
        <taxon>Stutzerimonas</taxon>
    </lineage>
</organism>
<dbReference type="AlphaFoldDB" id="A0A5R9QFN6"/>
<feature type="transmembrane region" description="Helical" evidence="1">
    <location>
        <begin position="19"/>
        <end position="37"/>
    </location>
</feature>
<name>A0A5R9QFN6_9GAMM</name>
<sequence>MFAAVDDAMASALPDTARLLVWAAIGGAGTLLLYRVISPQASIGRAKREAREARRRLNDFDGEMSEAGPLIRAQFGAAFRHLGLVTLPTLISMLPLLALLSWLDQTYSHEYPRADEAPAMNVAPEPFYAEWFGDGEIPIVRINLPDSDWLDIELTAPITVIEQRHWWNWLLGNPLGYLPDDNAVQRVEIGLPERSYLPFGPSWMRTWLALLLPCMMLASLLTYRWARIE</sequence>
<dbReference type="Proteomes" id="UP000306753">
    <property type="component" value="Unassembled WGS sequence"/>
</dbReference>
<feature type="transmembrane region" description="Helical" evidence="1">
    <location>
        <begin position="82"/>
        <end position="103"/>
    </location>
</feature>
<reference evidence="2 3" key="1">
    <citation type="journal article" date="2017" name="Eur. J. Clin. Microbiol. Infect. Dis.">
        <title>Uncommonly isolated clinical Pseudomonas: identification and phylogenetic assignation.</title>
        <authorList>
            <person name="Mulet M."/>
            <person name="Gomila M."/>
            <person name="Ramirez A."/>
            <person name="Cardew S."/>
            <person name="Moore E.R."/>
            <person name="Lalucat J."/>
            <person name="Garcia-Valdes E."/>
        </authorList>
    </citation>
    <scope>NUCLEOTIDE SEQUENCE [LARGE SCALE GENOMIC DNA]</scope>
    <source>
        <strain evidence="2 3">SD129</strain>
    </source>
</reference>
<evidence type="ECO:0000256" key="1">
    <source>
        <dbReference type="SAM" id="Phobius"/>
    </source>
</evidence>
<keyword evidence="1" id="KW-0472">Membrane</keyword>
<keyword evidence="3" id="KW-1185">Reference proteome</keyword>
<feature type="transmembrane region" description="Helical" evidence="1">
    <location>
        <begin position="207"/>
        <end position="226"/>
    </location>
</feature>
<gene>
    <name evidence="2" type="ORF">DN820_08270</name>
</gene>
<protein>
    <submittedName>
        <fullName evidence="2">Uncharacterized protein</fullName>
    </submittedName>
</protein>
<keyword evidence="1" id="KW-1133">Transmembrane helix</keyword>
<comment type="caution">
    <text evidence="2">The sequence shown here is derived from an EMBL/GenBank/DDBJ whole genome shotgun (WGS) entry which is preliminary data.</text>
</comment>
<proteinExistence type="predicted"/>
<evidence type="ECO:0000313" key="2">
    <source>
        <dbReference type="EMBL" id="TLX63997.1"/>
    </source>
</evidence>